<keyword evidence="1" id="KW-0408">Iron</keyword>
<evidence type="ECO:0000313" key="4">
    <source>
        <dbReference type="EMBL" id="TXK09977.1"/>
    </source>
</evidence>
<feature type="domain" description="Phosphomevalonate dehydratase large subunit-like" evidence="3">
    <location>
        <begin position="1"/>
        <end position="414"/>
    </location>
</feature>
<name>A0A5C8HVJ8_9MICO</name>
<evidence type="ECO:0000259" key="3">
    <source>
        <dbReference type="Pfam" id="PF04412"/>
    </source>
</evidence>
<dbReference type="OrthoDB" id="1550274at2"/>
<dbReference type="InterPro" id="IPR007506">
    <property type="entry name" value="PMDh-L-like_dom"/>
</dbReference>
<accession>A0A5C8HVJ8</accession>
<dbReference type="EMBL" id="VRSV01000002">
    <property type="protein sequence ID" value="TXK09977.1"/>
    <property type="molecule type" value="Genomic_DNA"/>
</dbReference>
<keyword evidence="5" id="KW-1185">Reference proteome</keyword>
<dbReference type="RefSeq" id="WP_147895175.1">
    <property type="nucleotide sequence ID" value="NZ_BAAANR010000001.1"/>
</dbReference>
<dbReference type="AlphaFoldDB" id="A0A5C8HVJ8"/>
<comment type="caution">
    <text evidence="4">The sequence shown here is derived from an EMBL/GenBank/DDBJ whole genome shotgun (WGS) entry which is preliminary data.</text>
</comment>
<sequence length="427" mass="45739">MFLTDEEKGMRDGAEGGAVAAAMDLLIRYGEALGAERLCETRNVAGTMTQPSPAKAKLVEEGGWAKSFAVINLDCDDDIEIPRMKVPTCQLQHGFGKDASGLTSYPEQSIVLQGDAESYFSERGVNILATCTPYQVGNIPVRGEHCAWMESSAVVYCNSVLGARTNCEGGASTGAAGLTGRIPYWGNHLPENRFGTHHLVAGVPVDDFQEWGMLGYFVGDAVQEGRPVITGELVNPDLADLKHFGAATATAGGVEIYHIPGVTPEATSLEAAFGGAAVPEPLVYGEAERRLVYETLNDQGESTDVDFILLGCPHASLDQLERVARRLEGRRIHSDTELWVMTPAAIRTMADRSGYTRAIERAGGRVLTDSCPAMSKAAPDGTRVMATDSAKQVHYLPAILGIEGWFGTLEECVDAAITGTWRGELSR</sequence>
<gene>
    <name evidence="4" type="ORF">FVP77_13955</name>
</gene>
<evidence type="ECO:0000256" key="1">
    <source>
        <dbReference type="ARBA" id="ARBA00023004"/>
    </source>
</evidence>
<reference evidence="4 5" key="1">
    <citation type="submission" date="2019-08" db="EMBL/GenBank/DDBJ databases">
        <authorList>
            <person name="Dong K."/>
        </authorList>
    </citation>
    <scope>NUCLEOTIDE SEQUENCE [LARGE SCALE GENOMIC DNA]</scope>
    <source>
        <strain evidence="4 5">JCM14558</strain>
    </source>
</reference>
<proteinExistence type="predicted"/>
<evidence type="ECO:0000256" key="2">
    <source>
        <dbReference type="ARBA" id="ARBA00023239"/>
    </source>
</evidence>
<keyword evidence="2" id="KW-0456">Lyase</keyword>
<protein>
    <submittedName>
        <fullName evidence="4">DUF521 domain-containing protein</fullName>
    </submittedName>
</protein>
<dbReference type="PANTHER" id="PTHR36577">
    <property type="entry name" value="DUF521 DOMAIN PROTEIN (AFU_ORTHOLOGUE AFUA_6G00490)"/>
    <property type="match status" value="1"/>
</dbReference>
<dbReference type="Pfam" id="PF04412">
    <property type="entry name" value="AcnX"/>
    <property type="match status" value="1"/>
</dbReference>
<organism evidence="4 5">
    <name type="scientific">Microbacterium hatanonis</name>
    <dbReference type="NCBI Taxonomy" id="404366"/>
    <lineage>
        <taxon>Bacteria</taxon>
        <taxon>Bacillati</taxon>
        <taxon>Actinomycetota</taxon>
        <taxon>Actinomycetes</taxon>
        <taxon>Micrococcales</taxon>
        <taxon>Microbacteriaceae</taxon>
        <taxon>Microbacterium</taxon>
    </lineage>
</organism>
<evidence type="ECO:0000313" key="5">
    <source>
        <dbReference type="Proteomes" id="UP000321034"/>
    </source>
</evidence>
<dbReference type="PANTHER" id="PTHR36577:SF3">
    <property type="entry name" value="DUF521 DOMAIN PROTEIN (AFU_ORTHOLOGUE AFUA_6G00490)"/>
    <property type="match status" value="1"/>
</dbReference>
<dbReference type="GO" id="GO:0016829">
    <property type="term" value="F:lyase activity"/>
    <property type="evidence" value="ECO:0007669"/>
    <property type="project" value="UniProtKB-KW"/>
</dbReference>
<dbReference type="Proteomes" id="UP000321034">
    <property type="component" value="Unassembled WGS sequence"/>
</dbReference>